<dbReference type="Proteomes" id="UP000053411">
    <property type="component" value="Unassembled WGS sequence"/>
</dbReference>
<evidence type="ECO:0000313" key="1">
    <source>
        <dbReference type="EMBL" id="KIY00994.1"/>
    </source>
</evidence>
<dbReference type="RefSeq" id="XP_016635116.1">
    <property type="nucleotide sequence ID" value="XM_016774170.1"/>
</dbReference>
<dbReference type="AlphaFoldDB" id="A0A0D2KW65"/>
<gene>
    <name evidence="1" type="ORF">Z520_03660</name>
</gene>
<proteinExistence type="predicted"/>
<dbReference type="GeneID" id="27709406"/>
<evidence type="ECO:0000313" key="2">
    <source>
        <dbReference type="Proteomes" id="UP000053411"/>
    </source>
</evidence>
<name>A0A0D2KW65_9EURO</name>
<protein>
    <submittedName>
        <fullName evidence="1">Uncharacterized protein</fullName>
    </submittedName>
</protein>
<reference evidence="1 2" key="1">
    <citation type="submission" date="2015-01" db="EMBL/GenBank/DDBJ databases">
        <title>The Genome Sequence of Fonsecaea multimorphosa CBS 102226.</title>
        <authorList>
            <consortium name="The Broad Institute Genomics Platform"/>
            <person name="Cuomo C."/>
            <person name="de Hoog S."/>
            <person name="Gorbushina A."/>
            <person name="Stielow B."/>
            <person name="Teixiera M."/>
            <person name="Abouelleil A."/>
            <person name="Chapman S.B."/>
            <person name="Priest M."/>
            <person name="Young S.K."/>
            <person name="Wortman J."/>
            <person name="Nusbaum C."/>
            <person name="Birren B."/>
        </authorList>
    </citation>
    <scope>NUCLEOTIDE SEQUENCE [LARGE SCALE GENOMIC DNA]</scope>
    <source>
        <strain evidence="1 2">CBS 102226</strain>
    </source>
</reference>
<organism evidence="1 2">
    <name type="scientific">Fonsecaea multimorphosa CBS 102226</name>
    <dbReference type="NCBI Taxonomy" id="1442371"/>
    <lineage>
        <taxon>Eukaryota</taxon>
        <taxon>Fungi</taxon>
        <taxon>Dikarya</taxon>
        <taxon>Ascomycota</taxon>
        <taxon>Pezizomycotina</taxon>
        <taxon>Eurotiomycetes</taxon>
        <taxon>Chaetothyriomycetidae</taxon>
        <taxon>Chaetothyriales</taxon>
        <taxon>Herpotrichiellaceae</taxon>
        <taxon>Fonsecaea</taxon>
    </lineage>
</organism>
<keyword evidence="2" id="KW-1185">Reference proteome</keyword>
<accession>A0A0D2KW65</accession>
<dbReference type="EMBL" id="KN848066">
    <property type="protein sequence ID" value="KIY00994.1"/>
    <property type="molecule type" value="Genomic_DNA"/>
</dbReference>
<dbReference type="VEuPathDB" id="FungiDB:Z520_03660"/>
<sequence length="122" mass="13442">MPLFYGTTLFTGLCYPRDQQRVFLPRAAVLGPVADWSTYTNCYGRRLAKYDGQAGTALIVLDPASHKGNGLNETAFMARLLSELRAKGVSKYAVPRLVMVQEDLVDAGVTFKQAKNVVKNID</sequence>
<dbReference type="STRING" id="1442371.A0A0D2KW65"/>